<sequence>MAKVLVLGGTMFFGKRLVEQLLNHGHKVTIATRGLTKDPFGDRVERLKIDRIDRESLDQAFVNKSWDIVFDQSCFSAKEALDSTEALTGKVRKYIFTSSQAVYDFGIQCKEKDFNPLLYKYELKTRQEYKGYIGYQEAKRAAEAILFQNSNFEVVSVRLPIVVGEDDYTDRLKFHVWNIMHNRPIGITDPKARYSFIQSKEAANFLLEIGFSSFSGQINPGCSEDLSIYELCEKIARRVKKEWTITQEVTPDNQSPYSFPGSWSVNTQLAEEMGFTFSSIDSTLNQLIDYYRNEL</sequence>
<dbReference type="OrthoDB" id="9809586at2"/>
<dbReference type="SUPFAM" id="SSF51735">
    <property type="entry name" value="NAD(P)-binding Rossmann-fold domains"/>
    <property type="match status" value="1"/>
</dbReference>
<protein>
    <submittedName>
        <fullName evidence="2">Isoflavone reductase</fullName>
    </submittedName>
</protein>
<evidence type="ECO:0000313" key="3">
    <source>
        <dbReference type="Proteomes" id="UP000018896"/>
    </source>
</evidence>
<accession>W4QZ73</accession>
<dbReference type="eggNOG" id="COG0451">
    <property type="taxonomic scope" value="Bacteria"/>
</dbReference>
<reference evidence="2" key="1">
    <citation type="journal article" date="2014" name="Genome Announc.">
        <title>Draft Genome Sequences of Three Alkaliphilic Bacillus Strains, Bacillus wakoensis JCM 9140T, Bacillus akibai JCM 9157T, and Bacillus hemicellulosilyticus JCM 9152T.</title>
        <authorList>
            <person name="Yuki M."/>
            <person name="Oshima K."/>
            <person name="Suda W."/>
            <person name="Oshida Y."/>
            <person name="Kitamura K."/>
            <person name="Iida T."/>
            <person name="Hattori M."/>
            <person name="Ohkuma M."/>
        </authorList>
    </citation>
    <scope>NUCLEOTIDE SEQUENCE [LARGE SCALE GENOMIC DNA]</scope>
    <source>
        <strain evidence="2">JCM 9157</strain>
    </source>
</reference>
<dbReference type="Proteomes" id="UP000018896">
    <property type="component" value="Unassembled WGS sequence"/>
</dbReference>
<dbReference type="AlphaFoldDB" id="W4QZ73"/>
<dbReference type="InterPro" id="IPR001509">
    <property type="entry name" value="Epimerase_deHydtase"/>
</dbReference>
<comment type="caution">
    <text evidence="2">The sequence shown here is derived from an EMBL/GenBank/DDBJ whole genome shotgun (WGS) entry which is preliminary data.</text>
</comment>
<gene>
    <name evidence="2" type="ORF">JCM9157_4196</name>
</gene>
<name>W4QZ73_HALA3</name>
<keyword evidence="3" id="KW-1185">Reference proteome</keyword>
<evidence type="ECO:0000259" key="1">
    <source>
        <dbReference type="Pfam" id="PF01370"/>
    </source>
</evidence>
<dbReference type="PANTHER" id="PTHR43245:SF55">
    <property type="entry name" value="NAD(P)-BINDING DOMAIN-CONTAINING PROTEIN"/>
    <property type="match status" value="1"/>
</dbReference>
<dbReference type="InterPro" id="IPR050177">
    <property type="entry name" value="Lipid_A_modif_metabolic_enz"/>
</dbReference>
<dbReference type="EMBL" id="BAUV01000048">
    <property type="protein sequence ID" value="GAE36958.1"/>
    <property type="molecule type" value="Genomic_DNA"/>
</dbReference>
<feature type="domain" description="NAD-dependent epimerase/dehydratase" evidence="1">
    <location>
        <begin position="4"/>
        <end position="206"/>
    </location>
</feature>
<dbReference type="STRING" id="1236973.JCM9157_4196"/>
<proteinExistence type="predicted"/>
<dbReference type="InterPro" id="IPR036291">
    <property type="entry name" value="NAD(P)-bd_dom_sf"/>
</dbReference>
<dbReference type="Pfam" id="PF01370">
    <property type="entry name" value="Epimerase"/>
    <property type="match status" value="1"/>
</dbReference>
<evidence type="ECO:0000313" key="2">
    <source>
        <dbReference type="EMBL" id="GAE36958.1"/>
    </source>
</evidence>
<organism evidence="2 3">
    <name type="scientific">Halalkalibacter akibai (strain ATCC 43226 / DSM 21942 / CIP 109018 / JCM 9157 / 1139)</name>
    <name type="common">Bacillus akibai</name>
    <dbReference type="NCBI Taxonomy" id="1236973"/>
    <lineage>
        <taxon>Bacteria</taxon>
        <taxon>Bacillati</taxon>
        <taxon>Bacillota</taxon>
        <taxon>Bacilli</taxon>
        <taxon>Bacillales</taxon>
        <taxon>Bacillaceae</taxon>
        <taxon>Halalkalibacter</taxon>
    </lineage>
</organism>
<dbReference type="PANTHER" id="PTHR43245">
    <property type="entry name" value="BIFUNCTIONAL POLYMYXIN RESISTANCE PROTEIN ARNA"/>
    <property type="match status" value="1"/>
</dbReference>
<dbReference type="Gene3D" id="3.40.50.720">
    <property type="entry name" value="NAD(P)-binding Rossmann-like Domain"/>
    <property type="match status" value="1"/>
</dbReference>
<dbReference type="RefSeq" id="WP_035667256.1">
    <property type="nucleotide sequence ID" value="NZ_BAUV01000048.1"/>
</dbReference>